<comment type="similarity">
    <text evidence="3">Belongs to the tubulin family.</text>
</comment>
<comment type="subcellular location">
    <subcellularLocation>
        <location evidence="2">Cytoplasm</location>
        <location evidence="2">Cytoskeleton</location>
    </subcellularLocation>
</comment>
<comment type="cofactor">
    <cofactor evidence="1">
        <name>Mg(2+)</name>
        <dbReference type="ChEBI" id="CHEBI:18420"/>
    </cofactor>
</comment>
<evidence type="ECO:0000256" key="1">
    <source>
        <dbReference type="ARBA" id="ARBA00001946"/>
    </source>
</evidence>
<dbReference type="GO" id="GO:0005874">
    <property type="term" value="C:microtubule"/>
    <property type="evidence" value="ECO:0007669"/>
    <property type="project" value="UniProtKB-KW"/>
</dbReference>
<evidence type="ECO:0008006" key="17">
    <source>
        <dbReference type="Google" id="ProtNLM"/>
    </source>
</evidence>
<accession>A0A8S1MVL1</accession>
<keyword evidence="8" id="KW-0547">Nucleotide-binding</keyword>
<evidence type="ECO:0000256" key="6">
    <source>
        <dbReference type="ARBA" id="ARBA00022701"/>
    </source>
</evidence>
<protein>
    <recommendedName>
        <fullName evidence="17">Tubulin beta chain</fullName>
    </recommendedName>
</protein>
<feature type="domain" description="Tubulin/FtsZ 2-layer sandwich" evidence="14">
    <location>
        <begin position="246"/>
        <end position="383"/>
    </location>
</feature>
<keyword evidence="11" id="KW-0206">Cytoskeleton</keyword>
<keyword evidence="7" id="KW-0479">Metal-binding</keyword>
<evidence type="ECO:0000259" key="13">
    <source>
        <dbReference type="SMART" id="SM00864"/>
    </source>
</evidence>
<evidence type="ECO:0000256" key="2">
    <source>
        <dbReference type="ARBA" id="ARBA00004245"/>
    </source>
</evidence>
<dbReference type="InterPro" id="IPR013838">
    <property type="entry name" value="Beta-tubulin_BS"/>
</dbReference>
<sequence>MREIIQLQIGQCGNQIGTKFWEEIAQEHNIDENGQLIEQEHEIQQYLDVYFNEVNGNRYIPRNVLIDLEPGTLDSIRASRYGKLFRPDNFIFSQGGAGNNFAIGHYTNGTEILNEVLDVIRHQVENSDCLQGFQITHSLGGGTGSGFGTLLLSKLQEDYCDRIFQAYSVFPSIKVSDAVVEYYNTAVAVNHLIENCSQCMSIDNEALYNICTNTLKLKNTCYGDLNHIISASMSGTTCSLRFPGQLNSNLRKLSVNLVPFPRLHFFTTSFAPLTSRQSLQYRSLKISEVSDQMFDPQNQMCAINCKQGRYLSGACIYRGQFSSSEVEKQIIQFQKKNPQNQVQWLPNNMKVSQCNVSQKGVVNSGTFIGNTTAINEMFRRIHNNFQAMFKRKAFLHWYTNEGMDELEFTEAGANIEDLISEYLQYSEGNDDDDEEQQE</sequence>
<dbReference type="Pfam" id="PF03953">
    <property type="entry name" value="Tubulin_C"/>
    <property type="match status" value="1"/>
</dbReference>
<evidence type="ECO:0000313" key="16">
    <source>
        <dbReference type="Proteomes" id="UP000688137"/>
    </source>
</evidence>
<evidence type="ECO:0000313" key="15">
    <source>
        <dbReference type="EMBL" id="CAD8084388.1"/>
    </source>
</evidence>
<evidence type="ECO:0000256" key="12">
    <source>
        <dbReference type="ARBA" id="ARBA00034296"/>
    </source>
</evidence>
<dbReference type="InterPro" id="IPR018316">
    <property type="entry name" value="Tubulin/FtsZ_2-layer-sand-dom"/>
</dbReference>
<dbReference type="Proteomes" id="UP000688137">
    <property type="component" value="Unassembled WGS sequence"/>
</dbReference>
<keyword evidence="16" id="KW-1185">Reference proteome</keyword>
<comment type="caution">
    <text evidence="15">The sequence shown here is derived from an EMBL/GenBank/DDBJ whole genome shotgun (WGS) entry which is preliminary data.</text>
</comment>
<comment type="subunit">
    <text evidence="4">Dimer of alpha and beta chains. A typical microtubule is a hollow water-filled tube with an outer diameter of 25 nm and an inner diameter of 15 nM. Alpha-beta heterodimers associate head-to-tail to form protofilaments running lengthwise along the microtubule wall with the beta-tubulin subunit facing the microtubule plus end conferring a structural polarity. Microtubules usually have 13 protofilaments but different protofilament numbers can be found in some organisms and specialized cells.</text>
</comment>
<dbReference type="InterPro" id="IPR000217">
    <property type="entry name" value="Tubulin"/>
</dbReference>
<dbReference type="FunFam" id="3.40.50.1440:FF:000109">
    <property type="entry name" value="Tubulin beta chain"/>
    <property type="match status" value="1"/>
</dbReference>
<dbReference type="Pfam" id="PF00091">
    <property type="entry name" value="Tubulin"/>
    <property type="match status" value="1"/>
</dbReference>
<dbReference type="GO" id="GO:0007017">
    <property type="term" value="P:microtubule-based process"/>
    <property type="evidence" value="ECO:0007669"/>
    <property type="project" value="InterPro"/>
</dbReference>
<evidence type="ECO:0000256" key="3">
    <source>
        <dbReference type="ARBA" id="ARBA00009636"/>
    </source>
</evidence>
<dbReference type="InterPro" id="IPR003008">
    <property type="entry name" value="Tubulin_FtsZ_GTPase"/>
</dbReference>
<evidence type="ECO:0000256" key="9">
    <source>
        <dbReference type="ARBA" id="ARBA00022842"/>
    </source>
</evidence>
<proteinExistence type="inferred from homology"/>
<evidence type="ECO:0000256" key="10">
    <source>
        <dbReference type="ARBA" id="ARBA00023134"/>
    </source>
</evidence>
<evidence type="ECO:0000256" key="7">
    <source>
        <dbReference type="ARBA" id="ARBA00022723"/>
    </source>
</evidence>
<dbReference type="InterPro" id="IPR017975">
    <property type="entry name" value="Tubulin_CS"/>
</dbReference>
<evidence type="ECO:0000256" key="11">
    <source>
        <dbReference type="ARBA" id="ARBA00023212"/>
    </source>
</evidence>
<keyword evidence="9" id="KW-0460">Magnesium</keyword>
<gene>
    <name evidence="15" type="ORF">PPRIM_AZ9-3.1.T0720038</name>
</gene>
<dbReference type="EMBL" id="CAJJDM010000075">
    <property type="protein sequence ID" value="CAD8084388.1"/>
    <property type="molecule type" value="Genomic_DNA"/>
</dbReference>
<dbReference type="PROSITE" id="PS00227">
    <property type="entry name" value="TUBULIN"/>
    <property type="match status" value="1"/>
</dbReference>
<feature type="domain" description="Tubulin/FtsZ GTPase" evidence="13">
    <location>
        <begin position="47"/>
        <end position="244"/>
    </location>
</feature>
<comment type="function">
    <text evidence="12">Tubulin is the major constituent of microtubules, a cylinder consisting of laterally associated linear protofilaments composed of alpha- and beta-tubulin heterodimers. Microtubules grow by the addition of GTP-tubulin dimers to the microtubule end, where a stabilizing cap forms. Below the cap, tubulin dimers are in GDP-bound state, owing to GTPase activity of alpha-tubulin.</text>
</comment>
<evidence type="ECO:0000256" key="5">
    <source>
        <dbReference type="ARBA" id="ARBA00022490"/>
    </source>
</evidence>
<evidence type="ECO:0000259" key="14">
    <source>
        <dbReference type="SMART" id="SM00865"/>
    </source>
</evidence>
<keyword evidence="6" id="KW-0493">Microtubule</keyword>
<dbReference type="SMART" id="SM00865">
    <property type="entry name" value="Tubulin_C"/>
    <property type="match status" value="1"/>
</dbReference>
<name>A0A8S1MVL1_PARPR</name>
<dbReference type="AlphaFoldDB" id="A0A8S1MVL1"/>
<evidence type="ECO:0000256" key="8">
    <source>
        <dbReference type="ARBA" id="ARBA00022741"/>
    </source>
</evidence>
<dbReference type="GO" id="GO:0046872">
    <property type="term" value="F:metal ion binding"/>
    <property type="evidence" value="ECO:0007669"/>
    <property type="project" value="UniProtKB-KW"/>
</dbReference>
<keyword evidence="10" id="KW-0342">GTP-binding</keyword>
<reference evidence="15" key="1">
    <citation type="submission" date="2021-01" db="EMBL/GenBank/DDBJ databases">
        <authorList>
            <consortium name="Genoscope - CEA"/>
            <person name="William W."/>
        </authorList>
    </citation>
    <scope>NUCLEOTIDE SEQUENCE</scope>
</reference>
<dbReference type="GO" id="GO:0005525">
    <property type="term" value="F:GTP binding"/>
    <property type="evidence" value="ECO:0007669"/>
    <property type="project" value="UniProtKB-KW"/>
</dbReference>
<dbReference type="PROSITE" id="PS00228">
    <property type="entry name" value="TUBULIN_B_AUTOREG"/>
    <property type="match status" value="1"/>
</dbReference>
<dbReference type="FunFam" id="3.30.1330.20:FF:000009">
    <property type="entry name" value="Tubulin beta chain"/>
    <property type="match status" value="1"/>
</dbReference>
<keyword evidence="5" id="KW-0963">Cytoplasm</keyword>
<dbReference type="PANTHER" id="PTHR11588">
    <property type="entry name" value="TUBULIN"/>
    <property type="match status" value="1"/>
</dbReference>
<dbReference type="CDD" id="cd02187">
    <property type="entry name" value="beta_tubulin"/>
    <property type="match status" value="1"/>
</dbReference>
<evidence type="ECO:0000256" key="4">
    <source>
        <dbReference type="ARBA" id="ARBA00011747"/>
    </source>
</evidence>
<organism evidence="15 16">
    <name type="scientific">Paramecium primaurelia</name>
    <dbReference type="NCBI Taxonomy" id="5886"/>
    <lineage>
        <taxon>Eukaryota</taxon>
        <taxon>Sar</taxon>
        <taxon>Alveolata</taxon>
        <taxon>Ciliophora</taxon>
        <taxon>Intramacronucleata</taxon>
        <taxon>Oligohymenophorea</taxon>
        <taxon>Peniculida</taxon>
        <taxon>Parameciidae</taxon>
        <taxon>Paramecium</taxon>
    </lineage>
</organism>
<dbReference type="SMART" id="SM00864">
    <property type="entry name" value="Tubulin"/>
    <property type="match status" value="1"/>
</dbReference>